<proteinExistence type="predicted"/>
<dbReference type="InterPro" id="IPR016024">
    <property type="entry name" value="ARM-type_fold"/>
</dbReference>
<dbReference type="AlphaFoldDB" id="A0A199UU38"/>
<dbReference type="PANTHER" id="PTHR31355:SF4">
    <property type="entry name" value="TOG DOMAIN-CONTAINING PROTEIN"/>
    <property type="match status" value="1"/>
</dbReference>
<evidence type="ECO:0000259" key="2">
    <source>
        <dbReference type="Pfam" id="PF24714"/>
    </source>
</evidence>
<dbReference type="GO" id="GO:0005874">
    <property type="term" value="C:microtubule"/>
    <property type="evidence" value="ECO:0007669"/>
    <property type="project" value="InterPro"/>
</dbReference>
<accession>A0A199UU38</accession>
<keyword evidence="1" id="KW-0472">Membrane</keyword>
<dbReference type="InterPro" id="IPR011989">
    <property type="entry name" value="ARM-like"/>
</dbReference>
<dbReference type="PANTHER" id="PTHR31355">
    <property type="entry name" value="MICROTUBULE-ASSOCIATED PROTEIN TORTIFOLIA1"/>
    <property type="match status" value="1"/>
</dbReference>
<reference evidence="3 4" key="1">
    <citation type="journal article" date="2016" name="DNA Res.">
        <title>The draft genome of MD-2 pineapple using hybrid error correction of long reads.</title>
        <authorList>
            <person name="Redwan R.M."/>
            <person name="Saidin A."/>
            <person name="Kumar S.V."/>
        </authorList>
    </citation>
    <scope>NUCLEOTIDE SEQUENCE [LARGE SCALE GENOMIC DNA]</scope>
    <source>
        <strain evidence="4">cv. MD2</strain>
        <tissue evidence="3">Leaf</tissue>
    </source>
</reference>
<dbReference type="Pfam" id="PF24714">
    <property type="entry name" value="TOR1L1_N"/>
    <property type="match status" value="1"/>
</dbReference>
<dbReference type="EMBL" id="LSRQ01004999">
    <property type="protein sequence ID" value="OAY68279.1"/>
    <property type="molecule type" value="Genomic_DNA"/>
</dbReference>
<dbReference type="GO" id="GO:0008017">
    <property type="term" value="F:microtubule binding"/>
    <property type="evidence" value="ECO:0007669"/>
    <property type="project" value="InterPro"/>
</dbReference>
<name>A0A199UU38_ANACO</name>
<dbReference type="InterPro" id="IPR057600">
    <property type="entry name" value="TORTIFOLIA1/SINE1-2_N"/>
</dbReference>
<evidence type="ECO:0000313" key="4">
    <source>
        <dbReference type="Proteomes" id="UP000092600"/>
    </source>
</evidence>
<evidence type="ECO:0000313" key="3">
    <source>
        <dbReference type="EMBL" id="OAY68279.1"/>
    </source>
</evidence>
<dbReference type="Gene3D" id="1.25.10.10">
    <property type="entry name" value="Leucine-rich Repeat Variant"/>
    <property type="match status" value="1"/>
</dbReference>
<keyword evidence="1" id="KW-1133">Transmembrane helix</keyword>
<comment type="caution">
    <text evidence="3">The sequence shown here is derived from an EMBL/GenBank/DDBJ whole genome shotgun (WGS) entry which is preliminary data.</text>
</comment>
<feature type="transmembrane region" description="Helical" evidence="1">
    <location>
        <begin position="588"/>
        <end position="612"/>
    </location>
</feature>
<dbReference type="STRING" id="4615.A0A199UU38"/>
<feature type="domain" description="TORTIFOLIA1/SINE1-2 N-terminal" evidence="2">
    <location>
        <begin position="58"/>
        <end position="327"/>
    </location>
</feature>
<sequence length="758" mass="84570">MVCLLPFTCIESVKWIERNPHNPESTVGALHSRLCAIHMMDEDLRLLLFKELENMRKDPRSHKTQMEALRSYIKELDIDTLPRFLALVSESKDLGLSSKECTVSLLEFLAQAHGRKIVPHIDTMMSEIMGIMATSGWSFSLQHACSKAVSSIARFGIDPLAPDDEKKRIITSISKPLSDCLLGTQESIASCAAFCLETLVESDNWQFVPAELVNETCLKVAGALEEKHTQTNSHLGLVVALTKRNPLIVEPYGRSLLKSGLQILTSAANGSCSEKQLQAIQMIKTLMVSIDSRSISSEIGNIVGAMKKFQNDQVPLVRRAAFETLEVAEVIASGSTEVSSSRSQTVDSFDYFRILESPSSIEQSSCSNWCTSVADTRPLNKNFSAFTLRCSDGFRHHTSPSSCNSSAPQEENYWNEQLIETQNVHPEISCKADHESFIPYATTKDTSPILQRPRPISTSYDVKICSSPSKCLQNLKNSSGAVYGIHDGKHSRIVGSPALSWVRRSSETACSDDNFSQSFSCNLRGRRTFGKARQLSDQCHIQEAALMTDEIAAAVGDVVADSARKDLCKVCRRGKKNIQIASTKRGRCAFAVLILVLCLFVMFSAMILSIWWSCDNKVQIELSSRALIDVSHDNLTRLDVQLHRKRIAETIDTITTKNDPIKRTEAAEVVAIWMILSIWVEHTPSLRKILHARCGHEHRVKPLPREVHWVLRLSVVLQNTPVALKISRGYTLSILVNKTEEIDFYVLVRAERRPLIRG</sequence>
<gene>
    <name evidence="3" type="ORF">ACMD2_03400</name>
</gene>
<dbReference type="InterPro" id="IPR033337">
    <property type="entry name" value="TORTIFOLIA1/SINE1-2"/>
</dbReference>
<protein>
    <recommendedName>
        <fullName evidence="2">TORTIFOLIA1/SINE1-2 N-terminal domain-containing protein</fullName>
    </recommendedName>
</protein>
<dbReference type="SUPFAM" id="SSF48371">
    <property type="entry name" value="ARM repeat"/>
    <property type="match status" value="1"/>
</dbReference>
<dbReference type="Proteomes" id="UP000092600">
    <property type="component" value="Unassembled WGS sequence"/>
</dbReference>
<evidence type="ECO:0000256" key="1">
    <source>
        <dbReference type="SAM" id="Phobius"/>
    </source>
</evidence>
<keyword evidence="1" id="KW-0812">Transmembrane</keyword>
<organism evidence="3 4">
    <name type="scientific">Ananas comosus</name>
    <name type="common">Pineapple</name>
    <name type="synonym">Ananas ananas</name>
    <dbReference type="NCBI Taxonomy" id="4615"/>
    <lineage>
        <taxon>Eukaryota</taxon>
        <taxon>Viridiplantae</taxon>
        <taxon>Streptophyta</taxon>
        <taxon>Embryophyta</taxon>
        <taxon>Tracheophyta</taxon>
        <taxon>Spermatophyta</taxon>
        <taxon>Magnoliopsida</taxon>
        <taxon>Liliopsida</taxon>
        <taxon>Poales</taxon>
        <taxon>Bromeliaceae</taxon>
        <taxon>Bromelioideae</taxon>
        <taxon>Ananas</taxon>
    </lineage>
</organism>